<comment type="caution">
    <text evidence="2">The sequence shown here is derived from an EMBL/GenBank/DDBJ whole genome shotgun (WGS) entry which is preliminary data.</text>
</comment>
<evidence type="ECO:0000313" key="2">
    <source>
        <dbReference type="EMBL" id="TQM96701.1"/>
    </source>
</evidence>
<organism evidence="2 3">
    <name type="scientific">Ornithinimicrobium humiphilum</name>
    <dbReference type="NCBI Taxonomy" id="125288"/>
    <lineage>
        <taxon>Bacteria</taxon>
        <taxon>Bacillati</taxon>
        <taxon>Actinomycetota</taxon>
        <taxon>Actinomycetes</taxon>
        <taxon>Micrococcales</taxon>
        <taxon>Ornithinimicrobiaceae</taxon>
        <taxon>Ornithinimicrobium</taxon>
    </lineage>
</organism>
<reference evidence="2 3" key="1">
    <citation type="submission" date="2019-06" db="EMBL/GenBank/DDBJ databases">
        <title>Sequencing the genomes of 1000 actinobacteria strains.</title>
        <authorList>
            <person name="Klenk H.-P."/>
        </authorList>
    </citation>
    <scope>NUCLEOTIDE SEQUENCE [LARGE SCALE GENOMIC DNA]</scope>
    <source>
        <strain evidence="2 3">DSM 12362</strain>
    </source>
</reference>
<dbReference type="EMBL" id="VFPU01000001">
    <property type="protein sequence ID" value="TQM96701.1"/>
    <property type="molecule type" value="Genomic_DNA"/>
</dbReference>
<feature type="domain" description="DUF3885" evidence="1">
    <location>
        <begin position="15"/>
        <end position="175"/>
    </location>
</feature>
<sequence>MTRSWDLHWPDSEPLGWVLRQNWPDRWVRFHSLPGSKRYADTEDERAEILRRHRTVLADLHGSDAADLLVISTQWGIPAPNHAPFDPDGAWPWRIVLNPLDREAGPIYCWVQSEVDEQALNAILLNAADDKGQFVIADKGLSWLYCPYDGGADVLVGGPEERDSLRDRYSDWLSALESGL</sequence>
<protein>
    <recommendedName>
        <fullName evidence="1">DUF3885 domain-containing protein</fullName>
    </recommendedName>
</protein>
<name>A0A543KNQ5_9MICO</name>
<gene>
    <name evidence="2" type="ORF">FB476_1590</name>
</gene>
<evidence type="ECO:0000313" key="3">
    <source>
        <dbReference type="Proteomes" id="UP000315133"/>
    </source>
</evidence>
<keyword evidence="3" id="KW-1185">Reference proteome</keyword>
<dbReference type="AlphaFoldDB" id="A0A543KNQ5"/>
<dbReference type="Proteomes" id="UP000315133">
    <property type="component" value="Unassembled WGS sequence"/>
</dbReference>
<evidence type="ECO:0000259" key="1">
    <source>
        <dbReference type="Pfam" id="PF13021"/>
    </source>
</evidence>
<dbReference type="Pfam" id="PF13021">
    <property type="entry name" value="DUF3885"/>
    <property type="match status" value="1"/>
</dbReference>
<dbReference type="InterPro" id="IPR024976">
    <property type="entry name" value="DUF3885"/>
</dbReference>
<accession>A0A543KNQ5</accession>
<proteinExistence type="predicted"/>